<proteinExistence type="predicted"/>
<dbReference type="AlphaFoldDB" id="A0A1X3JJS6"/>
<sequence>MRIMPPPKTLSMGENTRYPSGGIIDLYYSFITLMLKR</sequence>
<organism evidence="1 2">
    <name type="scientific">Escherichia coli H386</name>
    <dbReference type="NCBI Taxonomy" id="656397"/>
    <lineage>
        <taxon>Bacteria</taxon>
        <taxon>Pseudomonadati</taxon>
        <taxon>Pseudomonadota</taxon>
        <taxon>Gammaproteobacteria</taxon>
        <taxon>Enterobacterales</taxon>
        <taxon>Enterobacteriaceae</taxon>
        <taxon>Escherichia</taxon>
    </lineage>
</organism>
<reference evidence="1 2" key="1">
    <citation type="submission" date="2010-04" db="EMBL/GenBank/DDBJ databases">
        <title>The Genome Sequence of Escherichia coli H386.</title>
        <authorList>
            <consortium name="The Broad Institute Genome Sequencing Platform"/>
            <consortium name="The Broad Institute Genome Sequencing Center for Infectious Disease"/>
            <person name="Feldgarden M."/>
            <person name="Gordon D.M."/>
            <person name="Johnson J.R."/>
            <person name="Johnston B.D."/>
            <person name="Young S."/>
            <person name="Zeng Q."/>
            <person name="Koehrsen M."/>
            <person name="Alvarado L."/>
            <person name="Berlin A.M."/>
            <person name="Borenstein D."/>
            <person name="Chapman S.B."/>
            <person name="Chen Z."/>
            <person name="Engels R."/>
            <person name="Freedman E."/>
            <person name="Gellesch M."/>
            <person name="Goldberg J."/>
            <person name="Griggs A."/>
            <person name="Gujja S."/>
            <person name="Heilman E.R."/>
            <person name="Heiman D.I."/>
            <person name="Hepburn T.A."/>
            <person name="Howarth C."/>
            <person name="Jen D."/>
            <person name="Larson L."/>
            <person name="Mehta T."/>
            <person name="Park D."/>
            <person name="Pearson M."/>
            <person name="Richards J."/>
            <person name="Roberts A."/>
            <person name="Saif S."/>
            <person name="Shea T.D."/>
            <person name="Shenoy N."/>
            <person name="Sisk P."/>
            <person name="Stolte C."/>
            <person name="Sykes S.N."/>
            <person name="Walk T."/>
            <person name="White J."/>
            <person name="Yandava C."/>
            <person name="Haas B."/>
            <person name="Henn M.R."/>
            <person name="Nusbaum C."/>
            <person name="Birren B."/>
        </authorList>
    </citation>
    <scope>NUCLEOTIDE SEQUENCE [LARGE SCALE GENOMIC DNA]</scope>
    <source>
        <strain evidence="1 2">H386</strain>
    </source>
</reference>
<dbReference type="EMBL" id="ADJB01000032">
    <property type="protein sequence ID" value="OSL14177.1"/>
    <property type="molecule type" value="Genomic_DNA"/>
</dbReference>
<evidence type="ECO:0000313" key="2">
    <source>
        <dbReference type="Proteomes" id="UP000193045"/>
    </source>
</evidence>
<protein>
    <submittedName>
        <fullName evidence="1">Uncharacterized protein</fullName>
    </submittedName>
</protein>
<comment type="caution">
    <text evidence="1">The sequence shown here is derived from an EMBL/GenBank/DDBJ whole genome shotgun (WGS) entry which is preliminary data.</text>
</comment>
<name>A0A1X3JJS6_ECOLX</name>
<accession>A0A1X3JJS6</accession>
<gene>
    <name evidence="1" type="ORF">ECVG_02262</name>
</gene>
<dbReference type="Proteomes" id="UP000193045">
    <property type="component" value="Unassembled WGS sequence"/>
</dbReference>
<evidence type="ECO:0000313" key="1">
    <source>
        <dbReference type="EMBL" id="OSL14177.1"/>
    </source>
</evidence>